<dbReference type="CTD" id="36343461"/>
<comment type="caution">
    <text evidence="6">The sequence shown here is derived from an EMBL/GenBank/DDBJ whole genome shotgun (WGS) entry which is preliminary data.</text>
</comment>
<dbReference type="PANTHER" id="PTHR10825:SF72">
    <property type="entry name" value="UBIQUITIN-LIKE DOMAIN-CONTAINING PROTEIN"/>
    <property type="match status" value="1"/>
</dbReference>
<keyword evidence="3" id="KW-0862">Zinc</keyword>
<evidence type="ECO:0000256" key="4">
    <source>
        <dbReference type="PROSITE-ProRule" id="PRU00175"/>
    </source>
</evidence>
<dbReference type="STRING" id="6210.W6UH25"/>
<dbReference type="OrthoDB" id="1305878at2759"/>
<dbReference type="PROSITE" id="PS50089">
    <property type="entry name" value="ZF_RING_2"/>
    <property type="match status" value="1"/>
</dbReference>
<evidence type="ECO:0000313" key="7">
    <source>
        <dbReference type="Proteomes" id="UP000019149"/>
    </source>
</evidence>
<dbReference type="PROSITE" id="PS00518">
    <property type="entry name" value="ZF_RING_1"/>
    <property type="match status" value="1"/>
</dbReference>
<evidence type="ECO:0000256" key="1">
    <source>
        <dbReference type="ARBA" id="ARBA00022723"/>
    </source>
</evidence>
<dbReference type="SUPFAM" id="SSF57850">
    <property type="entry name" value="RING/U-box"/>
    <property type="match status" value="1"/>
</dbReference>
<dbReference type="InterPro" id="IPR001841">
    <property type="entry name" value="Znf_RING"/>
</dbReference>
<dbReference type="Gene3D" id="3.30.40.10">
    <property type="entry name" value="Zinc/RING finger domain, C3HC4 (zinc finger)"/>
    <property type="match status" value="1"/>
</dbReference>
<dbReference type="GeneID" id="36343461"/>
<dbReference type="GO" id="GO:0000122">
    <property type="term" value="P:negative regulation of transcription by RNA polymerase II"/>
    <property type="evidence" value="ECO:0007669"/>
    <property type="project" value="TreeGrafter"/>
</dbReference>
<accession>W6UH25</accession>
<protein>
    <submittedName>
        <fullName evidence="6">Polycomb group RING finger protein</fullName>
    </submittedName>
</protein>
<sequence>MDKVTHIPVVELNHLLTCHLCKGYIIDATTVVECLHSFCKTCIINYLDNHNTCPVCDTLLHKTRPQCAIRSDYAMQAIVYKLLPEVFDREMASRRNFYKSLLPEDRSLLSPEKRGDISLNAYVEKEEERVSIELSLWRDRCGPLLPVGIQSTTYLLCPPSLTVGHLEKLVRLKFDLSPTQHAVEFFFVENGGVSEGEQFTSEFTLSDLVCIYSCTQSWVRAKRNGYVGGDARPMKLFFSVSPISPKAVETAEESAVTATSAVATTAATVASNPIALSTGVLVIPELYLETARSGIQVVNVDSCRQGAVRIVDENEAERESSKAVTLGDALDYGSFGLAGSWLWEEWLIYSMPQGIFYNLPFSEEYLVVLKRSRHFTASVRQTCYSCTLLRK</sequence>
<dbReference type="GO" id="GO:1990841">
    <property type="term" value="F:promoter-specific chromatin binding"/>
    <property type="evidence" value="ECO:0007669"/>
    <property type="project" value="TreeGrafter"/>
</dbReference>
<dbReference type="RefSeq" id="XP_024348618.1">
    <property type="nucleotide sequence ID" value="XM_024496995.1"/>
</dbReference>
<keyword evidence="2 4" id="KW-0863">Zinc-finger</keyword>
<dbReference type="SMART" id="SM00184">
    <property type="entry name" value="RING"/>
    <property type="match status" value="1"/>
</dbReference>
<dbReference type="EMBL" id="APAU02000085">
    <property type="protein sequence ID" value="EUB57422.1"/>
    <property type="molecule type" value="Genomic_DNA"/>
</dbReference>
<dbReference type="GO" id="GO:0035102">
    <property type="term" value="C:PRC1 complex"/>
    <property type="evidence" value="ECO:0007669"/>
    <property type="project" value="TreeGrafter"/>
</dbReference>
<dbReference type="Pfam" id="PF13923">
    <property type="entry name" value="zf-C3HC4_2"/>
    <property type="match status" value="1"/>
</dbReference>
<evidence type="ECO:0000259" key="5">
    <source>
        <dbReference type="PROSITE" id="PS50089"/>
    </source>
</evidence>
<keyword evidence="1" id="KW-0479">Metal-binding</keyword>
<reference evidence="6 7" key="1">
    <citation type="journal article" date="2013" name="Nat. Genet.">
        <title>The genome of the hydatid tapeworm Echinococcus granulosus.</title>
        <authorList>
            <person name="Zheng H."/>
            <person name="Zhang W."/>
            <person name="Zhang L."/>
            <person name="Zhang Z."/>
            <person name="Li J."/>
            <person name="Lu G."/>
            <person name="Zhu Y."/>
            <person name="Wang Y."/>
            <person name="Huang Y."/>
            <person name="Liu J."/>
            <person name="Kang H."/>
            <person name="Chen J."/>
            <person name="Wang L."/>
            <person name="Chen A."/>
            <person name="Yu S."/>
            <person name="Gao Z."/>
            <person name="Jin L."/>
            <person name="Gu W."/>
            <person name="Wang Z."/>
            <person name="Zhao L."/>
            <person name="Shi B."/>
            <person name="Wen H."/>
            <person name="Lin R."/>
            <person name="Jones M.K."/>
            <person name="Brejova B."/>
            <person name="Vinar T."/>
            <person name="Zhao G."/>
            <person name="McManus D.P."/>
            <person name="Chen Z."/>
            <person name="Zhou Y."/>
            <person name="Wang S."/>
        </authorList>
    </citation>
    <scope>NUCLEOTIDE SEQUENCE [LARGE SCALE GENOMIC DNA]</scope>
</reference>
<feature type="domain" description="RING-type" evidence="5">
    <location>
        <begin position="18"/>
        <end position="57"/>
    </location>
</feature>
<dbReference type="PANTHER" id="PTHR10825">
    <property type="entry name" value="RING FINGER DOMAIN-CONTAINING, POLYCOMB GROUP COMPONENT"/>
    <property type="match status" value="1"/>
</dbReference>
<proteinExistence type="predicted"/>
<evidence type="ECO:0000256" key="2">
    <source>
        <dbReference type="ARBA" id="ARBA00022771"/>
    </source>
</evidence>
<dbReference type="GO" id="GO:0008270">
    <property type="term" value="F:zinc ion binding"/>
    <property type="evidence" value="ECO:0007669"/>
    <property type="project" value="UniProtKB-KW"/>
</dbReference>
<dbReference type="OMA" id="IMELNPH"/>
<dbReference type="Proteomes" id="UP000019149">
    <property type="component" value="Unassembled WGS sequence"/>
</dbReference>
<organism evidence="6 7">
    <name type="scientific">Echinococcus granulosus</name>
    <name type="common">Hydatid tapeworm</name>
    <dbReference type="NCBI Taxonomy" id="6210"/>
    <lineage>
        <taxon>Eukaryota</taxon>
        <taxon>Metazoa</taxon>
        <taxon>Spiralia</taxon>
        <taxon>Lophotrochozoa</taxon>
        <taxon>Platyhelminthes</taxon>
        <taxon>Cestoda</taxon>
        <taxon>Eucestoda</taxon>
        <taxon>Cyclophyllidea</taxon>
        <taxon>Taeniidae</taxon>
        <taxon>Echinococcus</taxon>
        <taxon>Echinococcus granulosus group</taxon>
    </lineage>
</organism>
<evidence type="ECO:0000256" key="3">
    <source>
        <dbReference type="ARBA" id="ARBA00022833"/>
    </source>
</evidence>
<dbReference type="Gene3D" id="3.10.20.90">
    <property type="entry name" value="Phosphatidylinositol 3-kinase Catalytic Subunit, Chain A, domain 1"/>
    <property type="match status" value="1"/>
</dbReference>
<dbReference type="AlphaFoldDB" id="W6UH25"/>
<evidence type="ECO:0000313" key="6">
    <source>
        <dbReference type="EMBL" id="EUB57422.1"/>
    </source>
</evidence>
<dbReference type="KEGG" id="egl:EGR_07746"/>
<keyword evidence="7" id="KW-1185">Reference proteome</keyword>
<name>W6UH25_ECHGR</name>
<gene>
    <name evidence="6" type="ORF">EGR_07746</name>
</gene>
<dbReference type="FunFam" id="3.30.40.10:FF:000033">
    <property type="entry name" value="Polycomb group RING finger protein 3"/>
    <property type="match status" value="1"/>
</dbReference>
<dbReference type="InterPro" id="IPR013083">
    <property type="entry name" value="Znf_RING/FYVE/PHD"/>
</dbReference>
<dbReference type="InterPro" id="IPR017907">
    <property type="entry name" value="Znf_RING_CS"/>
</dbReference>